<comment type="similarity">
    <text evidence="1">Belongs to the peptidase A1 family.</text>
</comment>
<feature type="region of interest" description="Disordered" evidence="2">
    <location>
        <begin position="1"/>
        <end position="112"/>
    </location>
</feature>
<dbReference type="InterPro" id="IPR034164">
    <property type="entry name" value="Pepsin-like_dom"/>
</dbReference>
<dbReference type="InterPro" id="IPR033121">
    <property type="entry name" value="PEPTIDASE_A1"/>
</dbReference>
<name>A0ABQ8VSQ0_9AGAR</name>
<dbReference type="EMBL" id="JANVFT010000011">
    <property type="protein sequence ID" value="KAJ4499417.1"/>
    <property type="molecule type" value="Genomic_DNA"/>
</dbReference>
<feature type="compositionally biased region" description="Basic and acidic residues" evidence="2">
    <location>
        <begin position="46"/>
        <end position="55"/>
    </location>
</feature>
<keyword evidence="5" id="KW-1185">Reference proteome</keyword>
<feature type="domain" description="Peptidase A1" evidence="3">
    <location>
        <begin position="114"/>
        <end position="414"/>
    </location>
</feature>
<dbReference type="PROSITE" id="PS51767">
    <property type="entry name" value="PEPTIDASE_A1"/>
    <property type="match status" value="1"/>
</dbReference>
<protein>
    <submittedName>
        <fullName evidence="4">Aspartic peptidase domain-containing protein</fullName>
    </submittedName>
</protein>
<evidence type="ECO:0000256" key="2">
    <source>
        <dbReference type="SAM" id="MobiDB-lite"/>
    </source>
</evidence>
<dbReference type="InterPro" id="IPR001461">
    <property type="entry name" value="Aspartic_peptidase_A1"/>
</dbReference>
<reference evidence="4" key="1">
    <citation type="submission" date="2022-08" db="EMBL/GenBank/DDBJ databases">
        <title>A Global Phylogenomic Analysis of the Shiitake Genus Lentinula.</title>
        <authorList>
            <consortium name="DOE Joint Genome Institute"/>
            <person name="Sierra-Patev S."/>
            <person name="Min B."/>
            <person name="Naranjo-Ortiz M."/>
            <person name="Looney B."/>
            <person name="Konkel Z."/>
            <person name="Slot J.C."/>
            <person name="Sakamoto Y."/>
            <person name="Steenwyk J.L."/>
            <person name="Rokas A."/>
            <person name="Carro J."/>
            <person name="Camarero S."/>
            <person name="Ferreira P."/>
            <person name="Molpeceres G."/>
            <person name="Ruiz-Duenas F.J."/>
            <person name="Serrano A."/>
            <person name="Henrissat B."/>
            <person name="Drula E."/>
            <person name="Hughes K.W."/>
            <person name="Mata J.L."/>
            <person name="Ishikawa N.K."/>
            <person name="Vargas-Isla R."/>
            <person name="Ushijima S."/>
            <person name="Smith C.A."/>
            <person name="Ahrendt S."/>
            <person name="Andreopoulos W."/>
            <person name="He G."/>
            <person name="Labutti K."/>
            <person name="Lipzen A."/>
            <person name="Ng V."/>
            <person name="Riley R."/>
            <person name="Sandor L."/>
            <person name="Barry K."/>
            <person name="Martinez A.T."/>
            <person name="Xiao Y."/>
            <person name="Gibbons J.G."/>
            <person name="Terashima K."/>
            <person name="Grigoriev I.V."/>
            <person name="Hibbett D.S."/>
        </authorList>
    </citation>
    <scope>NUCLEOTIDE SEQUENCE</scope>
    <source>
        <strain evidence="4">RHP3577 ss4</strain>
    </source>
</reference>
<feature type="compositionally biased region" description="Polar residues" evidence="2">
    <location>
        <begin position="57"/>
        <end position="80"/>
    </location>
</feature>
<evidence type="ECO:0000313" key="4">
    <source>
        <dbReference type="EMBL" id="KAJ4499417.1"/>
    </source>
</evidence>
<comment type="caution">
    <text evidence="4">The sequence shown here is derived from an EMBL/GenBank/DDBJ whole genome shotgun (WGS) entry which is preliminary data.</text>
</comment>
<dbReference type="CDD" id="cd05471">
    <property type="entry name" value="pepsin_like"/>
    <property type="match status" value="1"/>
</dbReference>
<organism evidence="4 5">
    <name type="scientific">Lentinula lateritia</name>
    <dbReference type="NCBI Taxonomy" id="40482"/>
    <lineage>
        <taxon>Eukaryota</taxon>
        <taxon>Fungi</taxon>
        <taxon>Dikarya</taxon>
        <taxon>Basidiomycota</taxon>
        <taxon>Agaricomycotina</taxon>
        <taxon>Agaricomycetes</taxon>
        <taxon>Agaricomycetidae</taxon>
        <taxon>Agaricales</taxon>
        <taxon>Marasmiineae</taxon>
        <taxon>Omphalotaceae</taxon>
        <taxon>Lentinula</taxon>
    </lineage>
</organism>
<accession>A0ABQ8VSQ0</accession>
<dbReference type="PRINTS" id="PR00792">
    <property type="entry name" value="PEPSIN"/>
</dbReference>
<proteinExistence type="inferred from homology"/>
<gene>
    <name evidence="4" type="ORF">C8R41DRAFT_63557</name>
</gene>
<sequence length="419" mass="45235">MEIPDPVSAPQDPVHVRRTDEQGRGTVNLPPHDPPTTSDGVFNASEGRKLNREALTKYTQINPNSQNDETSQGTESSVKTGDTADHSSVKIRRGDKSDKKDEEGLTDEEGDVEWAGNIEIGTPKQKFLIDFDTGSSDLWVVDKSCTEGPCAKKKQKYDAGKSKTSKQESGTFSILYGDNSTVSGPIHSDTVTIKGVTAKDQEFSSVTTLSASFADDPTAGILGLAWPKISNLKATPWFLNAVEQGAVKTKEFGFHLSSGKGSELYLGGTNPELYEGSLEYHKVDPSDGFWKVLDASIYVGGKEAGKDFSTIIDSGTTLMYGPPDAVKELFSKVDGAKLYDETEGFYSFPCDKVPEVSFSWGQKGKNSSCVASLAASNLGLGNAWLIGDSYMKGVYSGFRFGMEKIEQDAAVGFAELKKK</sequence>
<evidence type="ECO:0000313" key="5">
    <source>
        <dbReference type="Proteomes" id="UP001150217"/>
    </source>
</evidence>
<dbReference type="PANTHER" id="PTHR47966">
    <property type="entry name" value="BETA-SITE APP-CLEAVING ENZYME, ISOFORM A-RELATED"/>
    <property type="match status" value="1"/>
</dbReference>
<evidence type="ECO:0000256" key="1">
    <source>
        <dbReference type="ARBA" id="ARBA00007447"/>
    </source>
</evidence>
<dbReference type="Gene3D" id="2.40.70.10">
    <property type="entry name" value="Acid Proteases"/>
    <property type="match status" value="2"/>
</dbReference>
<dbReference type="SUPFAM" id="SSF50630">
    <property type="entry name" value="Acid proteases"/>
    <property type="match status" value="1"/>
</dbReference>
<dbReference type="Proteomes" id="UP001150217">
    <property type="component" value="Unassembled WGS sequence"/>
</dbReference>
<feature type="compositionally biased region" description="Basic and acidic residues" evidence="2">
    <location>
        <begin position="14"/>
        <end position="23"/>
    </location>
</feature>
<dbReference type="InterPro" id="IPR021109">
    <property type="entry name" value="Peptidase_aspartic_dom_sf"/>
</dbReference>
<dbReference type="Pfam" id="PF00026">
    <property type="entry name" value="Asp"/>
    <property type="match status" value="1"/>
</dbReference>
<dbReference type="PANTHER" id="PTHR47966:SF51">
    <property type="entry name" value="BETA-SITE APP-CLEAVING ENZYME, ISOFORM A-RELATED"/>
    <property type="match status" value="1"/>
</dbReference>
<feature type="compositionally biased region" description="Basic and acidic residues" evidence="2">
    <location>
        <begin position="82"/>
        <end position="103"/>
    </location>
</feature>
<evidence type="ECO:0000259" key="3">
    <source>
        <dbReference type="PROSITE" id="PS51767"/>
    </source>
</evidence>